<reference evidence="1 2" key="1">
    <citation type="submission" date="2019-08" db="EMBL/GenBank/DDBJ databases">
        <authorList>
            <person name="Peeters C."/>
        </authorList>
    </citation>
    <scope>NUCLEOTIDE SEQUENCE [LARGE SCALE GENOMIC DNA]</scope>
    <source>
        <strain evidence="1 2">LMG 31118</strain>
    </source>
</reference>
<sequence>MLPAFTRAGIARVNVTIGEDATPTKVAQSTMDLGGQFGLLSVRTREYANEFFIADSSQSRTVA</sequence>
<evidence type="ECO:0000313" key="2">
    <source>
        <dbReference type="Proteomes" id="UP000414136"/>
    </source>
</evidence>
<gene>
    <name evidence="1" type="ORF">PCA31118_04760</name>
</gene>
<dbReference type="RefSeq" id="WP_150627423.1">
    <property type="nucleotide sequence ID" value="NZ_CABPSQ010000014.1"/>
</dbReference>
<organism evidence="1 2">
    <name type="scientific">Pandoraea captiosa</name>
    <dbReference type="NCBI Taxonomy" id="2508302"/>
    <lineage>
        <taxon>Bacteria</taxon>
        <taxon>Pseudomonadati</taxon>
        <taxon>Pseudomonadota</taxon>
        <taxon>Betaproteobacteria</taxon>
        <taxon>Burkholderiales</taxon>
        <taxon>Burkholderiaceae</taxon>
        <taxon>Pandoraea</taxon>
    </lineage>
</organism>
<accession>A0A5E5AN48</accession>
<keyword evidence="2" id="KW-1185">Reference proteome</keyword>
<dbReference type="OrthoDB" id="8943675at2"/>
<dbReference type="EMBL" id="CABPSQ010000014">
    <property type="protein sequence ID" value="VVE74476.1"/>
    <property type="molecule type" value="Genomic_DNA"/>
</dbReference>
<protein>
    <submittedName>
        <fullName evidence="1">Uncharacterized protein</fullName>
    </submittedName>
</protein>
<name>A0A5E5AN48_9BURK</name>
<evidence type="ECO:0000313" key="1">
    <source>
        <dbReference type="EMBL" id="VVE74476.1"/>
    </source>
</evidence>
<proteinExistence type="predicted"/>
<dbReference type="Proteomes" id="UP000414136">
    <property type="component" value="Unassembled WGS sequence"/>
</dbReference>
<dbReference type="AlphaFoldDB" id="A0A5E5AN48"/>